<protein>
    <submittedName>
        <fullName evidence="2">BppU family phage baseplate upper protein</fullName>
    </submittedName>
</protein>
<evidence type="ECO:0000313" key="2">
    <source>
        <dbReference type="EMBL" id="MDA3732101.1"/>
    </source>
</evidence>
<proteinExistence type="predicted"/>
<accession>A0AA42DNR9</accession>
<dbReference type="Pfam" id="PF10651">
    <property type="entry name" value="BppU_N"/>
    <property type="match status" value="1"/>
</dbReference>
<evidence type="ECO:0000313" key="3">
    <source>
        <dbReference type="Proteomes" id="UP001169242"/>
    </source>
</evidence>
<dbReference type="EMBL" id="JAQIFT010000045">
    <property type="protein sequence ID" value="MDA3732101.1"/>
    <property type="molecule type" value="Genomic_DNA"/>
</dbReference>
<dbReference type="InterPro" id="IPR018913">
    <property type="entry name" value="BppU_N"/>
</dbReference>
<gene>
    <name evidence="2" type="ORF">PBV87_11465</name>
</gene>
<dbReference type="Gene3D" id="2.60.40.3350">
    <property type="match status" value="1"/>
</dbReference>
<sequence>MKNKEYEILIDIYRGVLNPQNIVFVTEDNGNCVLKFSILENKITKYNLSNCIIRMVIEGQQQDCNIIDATNGKCEITLLQSMFSKAGNYRAELQIYDSINQSLRLTTPTFVYSVRKSLMNDETAQADPNFSILQNMILEVSNANTVANQAKATAEGALTTANLAESKAAQIMANGDYAKAQGDYAKEQGAKFDKVLTIDQVSKSNFDFIRSKVVQDGLIENKNYTSFEATTFNPNDKNFTIIVKFTMSSSDGSILGNCPSSSLLSGFRMYTHASKDLYFGNSGASSINKLNTQGLNVGVEYTVVISKFDTEKYILQLLQGSSLLTNSIITKNYQSSPSTPLSIKGYGAGAGVAIGSDVYAIIYNQTLTPNEIQQNLQALNNLPSISQIATTNTDGTKSPYKLAADSEHVIHRNGYNAEECLTGIYDMCKKEFVSTDGSAITIPNAIDKSKILTAEIKGNTYKSVNLHPIVSRWNTTSNSYYPAEKIPTSALKPNTLYTIILINKHPDISEIYFNQAVIPRNKITGNFAVVRTKEILESNTDFIHCYNLTEGYVYNVDNIRGKDLVVLEGDQSAIANSITTGKPSLFSTQAIIDCNGLKYPFYWLKDGVKTPIVLGGTTTKKDVLELKEDGSAIYTQNTKDADDSSMRVDLQTPVVTAIPKELMPTIALQQSNTIKVDSGVAPSEFKVVAPVDRVSEMRTELDEIKAIINSPSNLGLRGNYAMDQYNECVDDINNLK</sequence>
<organism evidence="2 3">
    <name type="scientific">Holtiella tumoricola</name>
    <dbReference type="NCBI Taxonomy" id="3018743"/>
    <lineage>
        <taxon>Bacteria</taxon>
        <taxon>Bacillati</taxon>
        <taxon>Bacillota</taxon>
        <taxon>Clostridia</taxon>
        <taxon>Lachnospirales</taxon>
        <taxon>Cellulosilyticaceae</taxon>
        <taxon>Holtiella</taxon>
    </lineage>
</organism>
<dbReference type="Proteomes" id="UP001169242">
    <property type="component" value="Unassembled WGS sequence"/>
</dbReference>
<reference evidence="2" key="1">
    <citation type="journal article" date="2023" name="Int. J. Syst. Evol. Microbiol.">
        <title>&lt;i&gt;Holtiella tumoricola&lt;/i&gt; gen. nov. sp. nov., isolated from a human clinical sample.</title>
        <authorList>
            <person name="Allen-Vercoe E."/>
            <person name="Daigneault M.C."/>
            <person name="Vancuren S.J."/>
            <person name="Cochrane K."/>
            <person name="O'Neal L.L."/>
            <person name="Sankaranarayanan K."/>
            <person name="Lawson P.A."/>
        </authorList>
    </citation>
    <scope>NUCLEOTIDE SEQUENCE</scope>
    <source>
        <strain evidence="2">CC70A</strain>
    </source>
</reference>
<comment type="caution">
    <text evidence="2">The sequence shown here is derived from an EMBL/GenBank/DDBJ whole genome shotgun (WGS) entry which is preliminary data.</text>
</comment>
<evidence type="ECO:0000259" key="1">
    <source>
        <dbReference type="Pfam" id="PF10651"/>
    </source>
</evidence>
<dbReference type="RefSeq" id="WP_271012377.1">
    <property type="nucleotide sequence ID" value="NZ_JAQIFT010000045.1"/>
</dbReference>
<name>A0AA42DNR9_9FIRM</name>
<dbReference type="AlphaFoldDB" id="A0AA42DNR9"/>
<keyword evidence="3" id="KW-1185">Reference proteome</keyword>
<feature type="domain" description="BppU N-terminal" evidence="1">
    <location>
        <begin position="5"/>
        <end position="133"/>
    </location>
</feature>